<evidence type="ECO:0000256" key="1">
    <source>
        <dbReference type="ARBA" id="ARBA00008558"/>
    </source>
</evidence>
<sequence length="427" mass="49826">MTKDTFHQHLQELHLHLTEELLPFWISRTVDDENGGFITHFDQYGYDSGEDEKSLIAQTRSIYTYASAHRAGYGYGKLAELARHGVDYLLSQLWDEEYGGFYWMTNRKGDVINDQKIVYGQSFAIYCLSEYTLATGDPRGVKYARHVFDLLQKYASDTTYGGYFEMFDREWTLKGPGSAGGDRKTLDAHMHLMEAYTTLYECTKQPIHRRKLLEVIELLVHKIMHPIYGTGVPQFWANWEVAPQIKFDVIWGWDRFTEDGVKREAEDNTSYGHNAEFAWLLLHAMAVLEIPIDTYRDQLLKAFSHAVDHGVDWELGGVFVEGSHSGEVYDREKEFWQQAEVLIGFLDAYRIFGDERYWKAYENVHRFVLDKMVNHPVGEWWPLMTRQGVPIWTHMSHSWKINYHTVRAMVQSIRRLDVLMAGQHVAL</sequence>
<dbReference type="Pfam" id="PF07221">
    <property type="entry name" value="GlcNAc_2-epim"/>
    <property type="match status" value="1"/>
</dbReference>
<dbReference type="GO" id="GO:0005975">
    <property type="term" value="P:carbohydrate metabolic process"/>
    <property type="evidence" value="ECO:0007669"/>
    <property type="project" value="InterPro"/>
</dbReference>
<dbReference type="InterPro" id="IPR008928">
    <property type="entry name" value="6-hairpin_glycosidase_sf"/>
</dbReference>
<reference evidence="3 4" key="1">
    <citation type="submission" date="2020-03" db="EMBL/GenBank/DDBJ databases">
        <authorList>
            <person name="Kim M.K."/>
        </authorList>
    </citation>
    <scope>NUCLEOTIDE SEQUENCE [LARGE SCALE GENOMIC DNA]</scope>
    <source>
        <strain evidence="3 4">BT328</strain>
    </source>
</reference>
<evidence type="ECO:0000313" key="4">
    <source>
        <dbReference type="Proteomes" id="UP000501802"/>
    </source>
</evidence>
<name>A0A6G9ARS7_9BACT</name>
<dbReference type="KEGG" id="spib:G8759_21905"/>
<dbReference type="Gene3D" id="1.50.10.10">
    <property type="match status" value="1"/>
</dbReference>
<gene>
    <name evidence="3" type="ORF">G8759_21905</name>
</gene>
<proteinExistence type="inferred from homology"/>
<dbReference type="SUPFAM" id="SSF48208">
    <property type="entry name" value="Six-hairpin glycosidases"/>
    <property type="match status" value="1"/>
</dbReference>
<protein>
    <submittedName>
        <fullName evidence="3">N-acylglucosamine 2-epimerase</fullName>
    </submittedName>
</protein>
<dbReference type="PANTHER" id="PTHR15108">
    <property type="entry name" value="N-ACYLGLUCOSAMINE-2-EPIMERASE"/>
    <property type="match status" value="1"/>
</dbReference>
<dbReference type="InterPro" id="IPR010819">
    <property type="entry name" value="AGE/CE"/>
</dbReference>
<keyword evidence="4" id="KW-1185">Reference proteome</keyword>
<organism evidence="3 4">
    <name type="scientific">Spirosoma aureum</name>
    <dbReference type="NCBI Taxonomy" id="2692134"/>
    <lineage>
        <taxon>Bacteria</taxon>
        <taxon>Pseudomonadati</taxon>
        <taxon>Bacteroidota</taxon>
        <taxon>Cytophagia</taxon>
        <taxon>Cytophagales</taxon>
        <taxon>Cytophagaceae</taxon>
        <taxon>Spirosoma</taxon>
    </lineage>
</organism>
<dbReference type="GO" id="GO:0016853">
    <property type="term" value="F:isomerase activity"/>
    <property type="evidence" value="ECO:0007669"/>
    <property type="project" value="UniProtKB-KW"/>
</dbReference>
<comment type="similarity">
    <text evidence="1">Belongs to the N-acylglucosamine 2-epimerase family.</text>
</comment>
<evidence type="ECO:0000313" key="3">
    <source>
        <dbReference type="EMBL" id="QIP15088.1"/>
    </source>
</evidence>
<accession>A0A6G9ARS7</accession>
<keyword evidence="2" id="KW-0413">Isomerase</keyword>
<dbReference type="Proteomes" id="UP000501802">
    <property type="component" value="Chromosome"/>
</dbReference>
<dbReference type="AlphaFoldDB" id="A0A6G9ARS7"/>
<dbReference type="RefSeq" id="WP_167212450.1">
    <property type="nucleotide sequence ID" value="NZ_CP050063.1"/>
</dbReference>
<dbReference type="EMBL" id="CP050063">
    <property type="protein sequence ID" value="QIP15088.1"/>
    <property type="molecule type" value="Genomic_DNA"/>
</dbReference>
<dbReference type="InterPro" id="IPR012341">
    <property type="entry name" value="6hp_glycosidase-like_sf"/>
</dbReference>
<evidence type="ECO:0000256" key="2">
    <source>
        <dbReference type="ARBA" id="ARBA00023235"/>
    </source>
</evidence>